<name>A0A418Q7L5_9CORY</name>
<sequence length="386" mass="41986">MASTLESLLQDSTAAARAGRTEDSWQLASRFATEFWLTTPHDAPDELRGEYLALRSAAADNLGLIDEAIESLLALQDWARSNDDHEVALIAAAHLAYQSLNQDDDSLHTLSSPTELLARLAEDFRNFRPDPDSPTLGEDSSLDWRSLEPRMAAKLTQAATTAYTVATNLSLSDATTPELINAFSGYIRRFGRAEPKEADRILWFAQEAWMKGDSTKARELANSVLELPQPGRVSQFEAHDMLGHFCLLQATGQAEVPDQPGADPEQELASHWQACALLALSMQAPVVALKRTELSGHLLMDVGQSWQANEMIRDTLEAMEGAPMGAPAMLNLRLAGARAALEVGDVDRAAQLASGVAEWSAFTADDQRTEAAQTILTMARQRGGES</sequence>
<gene>
    <name evidence="1" type="ORF">D3M95_05425</name>
</gene>
<dbReference type="EMBL" id="QXJK01000004">
    <property type="protein sequence ID" value="RIX35300.1"/>
    <property type="molecule type" value="Genomic_DNA"/>
</dbReference>
<accession>A0A418Q7L5</accession>
<dbReference type="AlphaFoldDB" id="A0A418Q7L5"/>
<keyword evidence="2" id="KW-1185">Reference proteome</keyword>
<evidence type="ECO:0000313" key="1">
    <source>
        <dbReference type="EMBL" id="RIX35300.1"/>
    </source>
</evidence>
<protein>
    <submittedName>
        <fullName evidence="1">Uncharacterized protein</fullName>
    </submittedName>
</protein>
<dbReference type="OrthoDB" id="4424962at2"/>
<dbReference type="RefSeq" id="WP_119664641.1">
    <property type="nucleotide sequence ID" value="NZ_QXJK01000004.1"/>
</dbReference>
<dbReference type="Proteomes" id="UP000285278">
    <property type="component" value="Unassembled WGS sequence"/>
</dbReference>
<evidence type="ECO:0000313" key="2">
    <source>
        <dbReference type="Proteomes" id="UP000285278"/>
    </source>
</evidence>
<proteinExistence type="predicted"/>
<reference evidence="1 2" key="1">
    <citation type="submission" date="2018-09" db="EMBL/GenBank/DDBJ databases">
        <title>Optimization and identification of Corynebacterium falsenii FN1-14 from fish paste.</title>
        <authorList>
            <person name="Daroonpunt R."/>
            <person name="Tanasupawat S."/>
        </authorList>
    </citation>
    <scope>NUCLEOTIDE SEQUENCE [LARGE SCALE GENOMIC DNA]</scope>
    <source>
        <strain evidence="1 2">FN1-14</strain>
    </source>
</reference>
<dbReference type="STRING" id="1451189.CFAL_04585"/>
<organism evidence="1 2">
    <name type="scientific">Corynebacterium falsenii</name>
    <dbReference type="NCBI Taxonomy" id="108486"/>
    <lineage>
        <taxon>Bacteria</taxon>
        <taxon>Bacillati</taxon>
        <taxon>Actinomycetota</taxon>
        <taxon>Actinomycetes</taxon>
        <taxon>Mycobacteriales</taxon>
        <taxon>Corynebacteriaceae</taxon>
        <taxon>Corynebacterium</taxon>
    </lineage>
</organism>
<comment type="caution">
    <text evidence="1">The sequence shown here is derived from an EMBL/GenBank/DDBJ whole genome shotgun (WGS) entry which is preliminary data.</text>
</comment>